<comment type="caution">
    <text evidence="3">The sequence shown here is derived from an EMBL/GenBank/DDBJ whole genome shotgun (WGS) entry which is preliminary data.</text>
</comment>
<keyword evidence="4" id="KW-1185">Reference proteome</keyword>
<organism evidence="3 4">
    <name type="scientific">Mucilaginibacter achroorhodeus</name>
    <dbReference type="NCBI Taxonomy" id="2599294"/>
    <lineage>
        <taxon>Bacteria</taxon>
        <taxon>Pseudomonadati</taxon>
        <taxon>Bacteroidota</taxon>
        <taxon>Sphingobacteriia</taxon>
        <taxon>Sphingobacteriales</taxon>
        <taxon>Sphingobacteriaceae</taxon>
        <taxon>Mucilaginibacter</taxon>
    </lineage>
</organism>
<dbReference type="SUPFAM" id="SSF50370">
    <property type="entry name" value="Ricin B-like lectins"/>
    <property type="match status" value="1"/>
</dbReference>
<reference evidence="3 4" key="1">
    <citation type="submission" date="2019-07" db="EMBL/GenBank/DDBJ databases">
        <authorList>
            <person name="Kim J."/>
        </authorList>
    </citation>
    <scope>NUCLEOTIDE SEQUENCE [LARGE SCALE GENOMIC DNA]</scope>
    <source>
        <strain evidence="3 4">MJ1a</strain>
    </source>
</reference>
<keyword evidence="1" id="KW-0732">Signal</keyword>
<dbReference type="PROSITE" id="PS50231">
    <property type="entry name" value="RICIN_B_LECTIN"/>
    <property type="match status" value="1"/>
</dbReference>
<dbReference type="InterPro" id="IPR000772">
    <property type="entry name" value="Ricin_B_lectin"/>
</dbReference>
<evidence type="ECO:0000313" key="4">
    <source>
        <dbReference type="Proteomes" id="UP000318010"/>
    </source>
</evidence>
<gene>
    <name evidence="3" type="ORF">FPZ42_16215</name>
</gene>
<dbReference type="AlphaFoldDB" id="A0A563TZ46"/>
<dbReference type="InterPro" id="IPR035992">
    <property type="entry name" value="Ricin_B-like_lectins"/>
</dbReference>
<dbReference type="EMBL" id="VOEI01000006">
    <property type="protein sequence ID" value="TWR24638.1"/>
    <property type="molecule type" value="Genomic_DNA"/>
</dbReference>
<dbReference type="OrthoDB" id="9765957at2"/>
<accession>A0A563TZ46</accession>
<feature type="signal peptide" evidence="1">
    <location>
        <begin position="1"/>
        <end position="19"/>
    </location>
</feature>
<proteinExistence type="predicted"/>
<feature type="domain" description="Ricin B lectin" evidence="2">
    <location>
        <begin position="108"/>
        <end position="243"/>
    </location>
</feature>
<feature type="chain" id="PRO_5021848758" description="Ricin B lectin domain-containing protein" evidence="1">
    <location>
        <begin position="20"/>
        <end position="550"/>
    </location>
</feature>
<dbReference type="Proteomes" id="UP000318010">
    <property type="component" value="Unassembled WGS sequence"/>
</dbReference>
<evidence type="ECO:0000313" key="3">
    <source>
        <dbReference type="EMBL" id="TWR24638.1"/>
    </source>
</evidence>
<evidence type="ECO:0000256" key="1">
    <source>
        <dbReference type="SAM" id="SignalP"/>
    </source>
</evidence>
<name>A0A563TZ46_9SPHI</name>
<protein>
    <recommendedName>
        <fullName evidence="2">Ricin B lectin domain-containing protein</fullName>
    </recommendedName>
</protein>
<dbReference type="SMART" id="SM00458">
    <property type="entry name" value="RICIN"/>
    <property type="match status" value="1"/>
</dbReference>
<evidence type="ECO:0000259" key="2">
    <source>
        <dbReference type="SMART" id="SM00458"/>
    </source>
</evidence>
<dbReference type="RefSeq" id="WP_146272898.1">
    <property type="nucleotide sequence ID" value="NZ_VOEI01000006.1"/>
</dbReference>
<dbReference type="PROSITE" id="PS51257">
    <property type="entry name" value="PROKAR_LIPOPROTEIN"/>
    <property type="match status" value="1"/>
</dbReference>
<sequence>MKLKFTVIALSAVVLIALGCNKTEQTKDLQKNAGTDVKQPATPIKTAAISGAYGTYTMVNVGSGFAVEVGGFTTLGQKQENQRAIQQWSASTTTPERWQKWNVVDLGTGYYKIVNLYSGKVLDAPNSSQGTVLTQYDWHGGTNQQWQLVVVGFGAYKIINRSNGLALTNENGSTTNGTAITQRTFVNDSSQWWVFNQFARDSYRDNELTNFFKRTTGSTAFDGVFSIPLTYGANNGKVMWPTNDTYWNNINADGSTPCYGGDQPIAYRCSNLIQPAQSNGVWNFSPSATSNITTSYGNQFFPIQPGTSWTWPSGGIEIGSHVYVYADEGNGLDPTSEGIYDIYQGNAPSYTVTRLNTPALSNQTTIRYMHGMVKVTDGGVNYVYVYGANGGDVYVARFPESNPSSWTFWNGSSWASNPTTGASAKIASVPNGGFGVAKVNGKYVIASMDYGFGCDFAQRNVYTCFSADPKSGWSTNKVVYAMPDYKQGHTPYFYQAAIHPQFNSNNEMVFTYCVNFYGSCLTPCSNANGTMDPNDYRAKAVRIPYDLIGI</sequence>
<dbReference type="CDD" id="cd00161">
    <property type="entry name" value="beta-trefoil_Ricin-like"/>
    <property type="match status" value="1"/>
</dbReference>
<dbReference type="Pfam" id="PF14200">
    <property type="entry name" value="RicinB_lectin_2"/>
    <property type="match status" value="1"/>
</dbReference>
<dbReference type="Gene3D" id="2.80.10.50">
    <property type="match status" value="1"/>
</dbReference>